<gene>
    <name evidence="2" type="ORF">sscle_15g104490</name>
</gene>
<protein>
    <recommendedName>
        <fullName evidence="1">Azaphilone pigments biosynthesis cluster protein L N-terminal domain-containing protein</fullName>
    </recommendedName>
</protein>
<dbReference type="Pfam" id="PF17111">
    <property type="entry name" value="PigL_N"/>
    <property type="match status" value="1"/>
</dbReference>
<evidence type="ECO:0000313" key="3">
    <source>
        <dbReference type="Proteomes" id="UP000177798"/>
    </source>
</evidence>
<feature type="domain" description="Azaphilone pigments biosynthesis cluster protein L N-terminal" evidence="1">
    <location>
        <begin position="2"/>
        <end position="65"/>
    </location>
</feature>
<evidence type="ECO:0000313" key="2">
    <source>
        <dbReference type="EMBL" id="APA15679.1"/>
    </source>
</evidence>
<dbReference type="Proteomes" id="UP000177798">
    <property type="component" value="Chromosome 15"/>
</dbReference>
<organism evidence="2 3">
    <name type="scientific">Sclerotinia sclerotiorum (strain ATCC 18683 / 1980 / Ss-1)</name>
    <name type="common">White mold</name>
    <name type="synonym">Whetzelinia sclerotiorum</name>
    <dbReference type="NCBI Taxonomy" id="665079"/>
    <lineage>
        <taxon>Eukaryota</taxon>
        <taxon>Fungi</taxon>
        <taxon>Dikarya</taxon>
        <taxon>Ascomycota</taxon>
        <taxon>Pezizomycotina</taxon>
        <taxon>Leotiomycetes</taxon>
        <taxon>Helotiales</taxon>
        <taxon>Sclerotiniaceae</taxon>
        <taxon>Sclerotinia</taxon>
    </lineage>
</organism>
<reference evidence="3" key="1">
    <citation type="journal article" date="2017" name="Genome Biol. Evol.">
        <title>The complete genome sequence of the phytopathogenic fungus Sclerotinia sclerotiorum reveals insights into the genome architecture of broad host range pathogens.</title>
        <authorList>
            <person name="Derbyshire M."/>
            <person name="Denton-Giles M."/>
            <person name="Hegedus D."/>
            <person name="Seifbarghy S."/>
            <person name="Rollins J."/>
            <person name="van Kan J."/>
            <person name="Seidl M.F."/>
            <person name="Faino L."/>
            <person name="Mbengue M."/>
            <person name="Navaud O."/>
            <person name="Raffaele S."/>
            <person name="Hammond-Kosack K."/>
            <person name="Heard S."/>
            <person name="Oliver R."/>
        </authorList>
    </citation>
    <scope>NUCLEOTIDE SEQUENCE [LARGE SCALE GENOMIC DNA]</scope>
    <source>
        <strain evidence="3">ATCC 18683 / 1980 / Ss-1</strain>
    </source>
</reference>
<sequence>MAEAFDVASGIAGLISLADAVVRRGYKYMRDVKDAEKYVQSLIDEVNSLSGVLHSLNNVVQELEAVDSTSHTCSKI</sequence>
<name>A0A1D9QLC8_SCLS1</name>
<proteinExistence type="predicted"/>
<evidence type="ECO:0000259" key="1">
    <source>
        <dbReference type="Pfam" id="PF17111"/>
    </source>
</evidence>
<dbReference type="EMBL" id="CP017828">
    <property type="protein sequence ID" value="APA15679.1"/>
    <property type="molecule type" value="Genomic_DNA"/>
</dbReference>
<dbReference type="AlphaFoldDB" id="A0A1D9QLC8"/>
<accession>A0A1D9QLC8</accession>
<dbReference type="OrthoDB" id="194358at2759"/>
<dbReference type="InterPro" id="IPR031348">
    <property type="entry name" value="PigL_N"/>
</dbReference>
<dbReference type="VEuPathDB" id="FungiDB:sscle_15g104490"/>